<sequence>MLKVGLSFCCIVWLFAGRSDSTYYLAFLNAQAAIQADPFHFLYKAYQYGDSTALPKLSQVAIKNNNGYWLHFTKLAGSAQAQGYFSHLQASKNRSRASEKALTYVAHQGDADAQIALYHHFIVNNQRQKAQYWLAKAAQQDAGSAVYYAEWLSLLGEEENAVASLRQAKKIGSRRATALLNMRRSESSFASPEHKSSHQCAQQLQMVAATLHSVLQGERIKARFETDARLKELPICINQPIWLTSHKLKCSANWQGAQRLGCDITALSAPLTQQNFTHIVVLADNGKANVHNGIMFLDRKDDYNVFVHELAHFAGFVDEYPLSSGLANSICHSNDAPNLVVTKAGQKLTTQRWQALGMNGSALLSESRTCDNHPAQSYKPTEKMTFMEFYDVAYIPPYYLKVWAERLLQKPLLTPAYINLYQGYEAKGEPVHGKYWRDRYQQYLQAD</sequence>
<dbReference type="SUPFAM" id="SSF81901">
    <property type="entry name" value="HCP-like"/>
    <property type="match status" value="1"/>
</dbReference>
<keyword evidence="2" id="KW-1185">Reference proteome</keyword>
<dbReference type="Proteomes" id="UP001461163">
    <property type="component" value="Unassembled WGS sequence"/>
</dbReference>
<comment type="caution">
    <text evidence="1">The sequence shown here is derived from an EMBL/GenBank/DDBJ whole genome shotgun (WGS) entry which is preliminary data.</text>
</comment>
<evidence type="ECO:0000313" key="1">
    <source>
        <dbReference type="EMBL" id="MEM5499066.1"/>
    </source>
</evidence>
<proteinExistence type="predicted"/>
<dbReference type="RefSeq" id="WP_342882356.1">
    <property type="nucleotide sequence ID" value="NZ_JBBMQS010000011.1"/>
</dbReference>
<protein>
    <submittedName>
        <fullName evidence="1">Sel1 repeat family protein</fullName>
    </submittedName>
</protein>
<dbReference type="EMBL" id="JBBMQS010000011">
    <property type="protein sequence ID" value="MEM5499066.1"/>
    <property type="molecule type" value="Genomic_DNA"/>
</dbReference>
<reference evidence="1 2" key="1">
    <citation type="submission" date="2024-03" db="EMBL/GenBank/DDBJ databases">
        <title>Community enrichment and isolation of bacterial strains for fucoidan degradation.</title>
        <authorList>
            <person name="Sichert A."/>
        </authorList>
    </citation>
    <scope>NUCLEOTIDE SEQUENCE [LARGE SCALE GENOMIC DNA]</scope>
    <source>
        <strain evidence="1 2">AS12</strain>
    </source>
</reference>
<name>A0ABU9SYV8_9ALTE</name>
<evidence type="ECO:0000313" key="2">
    <source>
        <dbReference type="Proteomes" id="UP001461163"/>
    </source>
</evidence>
<organism evidence="1 2">
    <name type="scientific">Paraglaciecola mesophila</name>
    <dbReference type="NCBI Taxonomy" id="197222"/>
    <lineage>
        <taxon>Bacteria</taxon>
        <taxon>Pseudomonadati</taxon>
        <taxon>Pseudomonadota</taxon>
        <taxon>Gammaproteobacteria</taxon>
        <taxon>Alteromonadales</taxon>
        <taxon>Alteromonadaceae</taxon>
        <taxon>Paraglaciecola</taxon>
    </lineage>
</organism>
<gene>
    <name evidence="1" type="ORF">WNY77_16770</name>
</gene>
<accession>A0ABU9SYV8</accession>